<dbReference type="PANTHER" id="PTHR35145:SF1">
    <property type="entry name" value="CYTOPLASMIC PROTEIN"/>
    <property type="match status" value="1"/>
</dbReference>
<dbReference type="AlphaFoldDB" id="A0A2P8DGF7"/>
<protein>
    <submittedName>
        <fullName evidence="1">Putative DNA-binding protein (MmcQ/YjbR family)</fullName>
    </submittedName>
</protein>
<evidence type="ECO:0000313" key="1">
    <source>
        <dbReference type="EMBL" id="PSK96300.1"/>
    </source>
</evidence>
<dbReference type="Pfam" id="PF04237">
    <property type="entry name" value="YjbR"/>
    <property type="match status" value="1"/>
</dbReference>
<proteinExistence type="predicted"/>
<keyword evidence="2" id="KW-1185">Reference proteome</keyword>
<sequence>MVPEQIMDAALWFPESAEDEPFGPNLLVYRVADRIFALMQPEDGRAMPAHLTLKCEPALALELRGQFGAVIPGYHVNKKHWNSVLLDGTVPDDEIVEMLRHSYERVVSGLRKADRERLLAVLGTDLPPVPDPP</sequence>
<dbReference type="GO" id="GO:0003677">
    <property type="term" value="F:DNA binding"/>
    <property type="evidence" value="ECO:0007669"/>
    <property type="project" value="UniProtKB-KW"/>
</dbReference>
<keyword evidence="1" id="KW-0238">DNA-binding</keyword>
<gene>
    <name evidence="1" type="ORF">CLV63_112184</name>
</gene>
<dbReference type="RefSeq" id="WP_106584253.1">
    <property type="nucleotide sequence ID" value="NZ_PYGA01000012.1"/>
</dbReference>
<dbReference type="OrthoDB" id="3194910at2"/>
<organism evidence="1 2">
    <name type="scientific">Murinocardiopsis flavida</name>
    <dbReference type="NCBI Taxonomy" id="645275"/>
    <lineage>
        <taxon>Bacteria</taxon>
        <taxon>Bacillati</taxon>
        <taxon>Actinomycetota</taxon>
        <taxon>Actinomycetes</taxon>
        <taxon>Streptosporangiales</taxon>
        <taxon>Nocardiopsidaceae</taxon>
        <taxon>Murinocardiopsis</taxon>
    </lineage>
</organism>
<dbReference type="PANTHER" id="PTHR35145">
    <property type="entry name" value="CYTOPLASMIC PROTEIN-RELATED"/>
    <property type="match status" value="1"/>
</dbReference>
<reference evidence="1 2" key="1">
    <citation type="submission" date="2018-03" db="EMBL/GenBank/DDBJ databases">
        <title>Genomic Encyclopedia of Archaeal and Bacterial Type Strains, Phase II (KMG-II): from individual species to whole genera.</title>
        <authorList>
            <person name="Goeker M."/>
        </authorList>
    </citation>
    <scope>NUCLEOTIDE SEQUENCE [LARGE SCALE GENOMIC DNA]</scope>
    <source>
        <strain evidence="1 2">DSM 45312</strain>
    </source>
</reference>
<comment type="caution">
    <text evidence="1">The sequence shown here is derived from an EMBL/GenBank/DDBJ whole genome shotgun (WGS) entry which is preliminary data.</text>
</comment>
<dbReference type="InterPro" id="IPR038056">
    <property type="entry name" value="YjbR-like_sf"/>
</dbReference>
<dbReference type="InterPro" id="IPR007351">
    <property type="entry name" value="YjbR"/>
</dbReference>
<evidence type="ECO:0000313" key="2">
    <source>
        <dbReference type="Proteomes" id="UP000240542"/>
    </source>
</evidence>
<accession>A0A2P8DGF7</accession>
<dbReference type="Gene3D" id="3.90.1150.30">
    <property type="match status" value="1"/>
</dbReference>
<dbReference type="EMBL" id="PYGA01000012">
    <property type="protein sequence ID" value="PSK96300.1"/>
    <property type="molecule type" value="Genomic_DNA"/>
</dbReference>
<dbReference type="SUPFAM" id="SSF142906">
    <property type="entry name" value="YjbR-like"/>
    <property type="match status" value="1"/>
</dbReference>
<dbReference type="Proteomes" id="UP000240542">
    <property type="component" value="Unassembled WGS sequence"/>
</dbReference>
<name>A0A2P8DGF7_9ACTN</name>
<dbReference type="InterPro" id="IPR058532">
    <property type="entry name" value="YjbR/MT2646/Rv2570-like"/>
</dbReference>